<keyword evidence="2" id="KW-0732">Signal</keyword>
<evidence type="ECO:0000313" key="5">
    <source>
        <dbReference type="Proteomes" id="UP000747542"/>
    </source>
</evidence>
<evidence type="ECO:0000256" key="2">
    <source>
        <dbReference type="SAM" id="SignalP"/>
    </source>
</evidence>
<feature type="domain" description="C-type lectin" evidence="3">
    <location>
        <begin position="60"/>
        <end position="180"/>
    </location>
</feature>
<dbReference type="InterPro" id="IPR050111">
    <property type="entry name" value="C-type_lectin/snaclec_domain"/>
</dbReference>
<dbReference type="InterPro" id="IPR016187">
    <property type="entry name" value="CTDL_fold"/>
</dbReference>
<dbReference type="SUPFAM" id="SSF56436">
    <property type="entry name" value="C-type lectin-like"/>
    <property type="match status" value="7"/>
</dbReference>
<dbReference type="SMART" id="SM00034">
    <property type="entry name" value="CLECT"/>
    <property type="match status" value="6"/>
</dbReference>
<feature type="domain" description="C-type lectin" evidence="3">
    <location>
        <begin position="706"/>
        <end position="824"/>
    </location>
</feature>
<evidence type="ECO:0000313" key="4">
    <source>
        <dbReference type="EMBL" id="KAG7167113.1"/>
    </source>
</evidence>
<organism evidence="4 5">
    <name type="scientific">Homarus americanus</name>
    <name type="common">American lobster</name>
    <dbReference type="NCBI Taxonomy" id="6706"/>
    <lineage>
        <taxon>Eukaryota</taxon>
        <taxon>Metazoa</taxon>
        <taxon>Ecdysozoa</taxon>
        <taxon>Arthropoda</taxon>
        <taxon>Crustacea</taxon>
        <taxon>Multicrustacea</taxon>
        <taxon>Malacostraca</taxon>
        <taxon>Eumalacostraca</taxon>
        <taxon>Eucarida</taxon>
        <taxon>Decapoda</taxon>
        <taxon>Pleocyemata</taxon>
        <taxon>Astacidea</taxon>
        <taxon>Nephropoidea</taxon>
        <taxon>Nephropidae</taxon>
        <taxon>Homarus</taxon>
    </lineage>
</organism>
<dbReference type="Proteomes" id="UP000747542">
    <property type="component" value="Unassembled WGS sequence"/>
</dbReference>
<reference evidence="4" key="1">
    <citation type="journal article" date="2021" name="Sci. Adv.">
        <title>The American lobster genome reveals insights on longevity, neural, and immune adaptations.</title>
        <authorList>
            <person name="Polinski J.M."/>
            <person name="Zimin A.V."/>
            <person name="Clark K.F."/>
            <person name="Kohn A.B."/>
            <person name="Sadowski N."/>
            <person name="Timp W."/>
            <person name="Ptitsyn A."/>
            <person name="Khanna P."/>
            <person name="Romanova D.Y."/>
            <person name="Williams P."/>
            <person name="Greenwood S.J."/>
            <person name="Moroz L.L."/>
            <person name="Walt D.R."/>
            <person name="Bodnar A.G."/>
        </authorList>
    </citation>
    <scope>NUCLEOTIDE SEQUENCE</scope>
    <source>
        <tissue evidence="4">Heart &amp; testis</tissue>
    </source>
</reference>
<dbReference type="PROSITE" id="PS50041">
    <property type="entry name" value="C_TYPE_LECTIN_2"/>
    <property type="match status" value="7"/>
</dbReference>
<dbReference type="CDD" id="cd00037">
    <property type="entry name" value="CLECT"/>
    <property type="match status" value="6"/>
</dbReference>
<feature type="domain" description="C-type lectin" evidence="3">
    <location>
        <begin position="563"/>
        <end position="676"/>
    </location>
</feature>
<keyword evidence="4" id="KW-0675">Receptor</keyword>
<protein>
    <submittedName>
        <fullName evidence="4">Macrophage mannose receptor 1-like 7</fullName>
    </submittedName>
</protein>
<comment type="caution">
    <text evidence="4">The sequence shown here is derived from an EMBL/GenBank/DDBJ whole genome shotgun (WGS) entry which is preliminary data.</text>
</comment>
<feature type="region of interest" description="Disordered" evidence="1">
    <location>
        <begin position="27"/>
        <end position="54"/>
    </location>
</feature>
<evidence type="ECO:0000256" key="1">
    <source>
        <dbReference type="SAM" id="MobiDB-lite"/>
    </source>
</evidence>
<dbReference type="PANTHER" id="PTHR22803">
    <property type="entry name" value="MANNOSE, PHOSPHOLIPASE, LECTIN RECEPTOR RELATED"/>
    <property type="match status" value="1"/>
</dbReference>
<feature type="domain" description="C-type lectin" evidence="3">
    <location>
        <begin position="851"/>
        <end position="965"/>
    </location>
</feature>
<feature type="non-terminal residue" evidence="4">
    <location>
        <position position="1029"/>
    </location>
</feature>
<sequence>MEQVSCVLGLMLLTIVSVMFTSTAATAGEAPPTPVHRHTLRQPTPTPSNGCWDGWTENPDTGECYLLVKELMDVDDAHAYCASLAQNDNTPEIISLSTSQEHVFVYEWVKGQVVDGDRLWLGMKNMADNYWLDGTPVGYFNFAPGEPDSYQDGNYCIMMSMASGLWEDAICLVASAFICEMKGTNYVGPIVLPPPAGCPSGWQYRDGYCYYLSNTYLNHDDATKWCAANLATHLTSISNDDENNFILEEALKGGREVWLGLQVDEGGGWSWADHSTLNFTNWYGGHPSSADCVKMVSNNTDAEGTWEGEDCQQNLRYICKMLLNMLGTINSNVTGPWLGLSFDTAMGNWTWADNTVLDFLMWDTNSPYPVEDKSCVKMVNDTAIDYHLRWTNLPCETLSPSICQLYPTHLMGCEDGWLESSGWCYWYSRTESTMANFLDAMWDCQVRGSDLVSINTQEENDFVGSIINNYNYADVWVGLTDNRHDAEMIWTDGAPVTFTNWKALNYADVKYHPMCGYHYKFGTNNEWGLGTCDPRQYYVCKKPFTAIPITPPDTGCRYGDAAYSGSCYTFPTYTHSWDNANRLCKTMNATLAVVNDRAEGAFLSMYLSELGATSWLGLRGTRNSYEWNDRTPFAYVDWEAGQPDSYYGRENCGSASRKTLKLMDSVCSSLMPFVCEAQPGTMVSTLPPPTTVPSVPCEDDPSWLLYDDHCYKIVSGADLHTWGDSHLQCRKDGGELLSVHTLEENAWIESKISSMSSTSFWTGGQALMDSGFGWVDGTPFDFDNWAKGEPNNDMGAEDCVAMYNHRQGYWGDENCGKLMGRVCKRPHGSTLAPQHTTPQPYGRCRMGWVADGSNCLKFFPEEKSFDAARAACQLEGEGADLASIHTPEEQAYVTAAVGELEANVWLGLRGADDLHWVDQTPVTYTNWYPGEPSGQPGKMRCVEAYAMNGQWNDDLCDGFKGYVCKIKKDDSDSDTVKPCSPPYQNYMNYTGACYRSELTRKTWHCYINENFYLKLYVFRKQEQNLLFIF</sequence>
<dbReference type="AlphaFoldDB" id="A0A8J5K5S2"/>
<feature type="domain" description="C-type lectin" evidence="3">
    <location>
        <begin position="337"/>
        <end position="404"/>
    </location>
</feature>
<feature type="chain" id="PRO_5035317883" evidence="2">
    <location>
        <begin position="26"/>
        <end position="1029"/>
    </location>
</feature>
<name>A0A8J5K5S2_HOMAM</name>
<keyword evidence="5" id="KW-1185">Reference proteome</keyword>
<accession>A0A8J5K5S2</accession>
<dbReference type="InterPro" id="IPR001304">
    <property type="entry name" value="C-type_lectin-like"/>
</dbReference>
<feature type="signal peptide" evidence="2">
    <location>
        <begin position="1"/>
        <end position="25"/>
    </location>
</feature>
<dbReference type="EMBL" id="JAHLQT010021845">
    <property type="protein sequence ID" value="KAG7167113.1"/>
    <property type="molecule type" value="Genomic_DNA"/>
</dbReference>
<dbReference type="InterPro" id="IPR016186">
    <property type="entry name" value="C-type_lectin-like/link_sf"/>
</dbReference>
<proteinExistence type="predicted"/>
<feature type="domain" description="C-type lectin" evidence="3">
    <location>
        <begin position="420"/>
        <end position="541"/>
    </location>
</feature>
<feature type="domain" description="C-type lectin" evidence="3">
    <location>
        <begin position="205"/>
        <end position="320"/>
    </location>
</feature>
<gene>
    <name evidence="4" type="primary">Mrc1-L7</name>
    <name evidence="4" type="ORF">Hamer_G005449</name>
</gene>
<evidence type="ECO:0000259" key="3">
    <source>
        <dbReference type="PROSITE" id="PS50041"/>
    </source>
</evidence>
<dbReference type="Pfam" id="PF00059">
    <property type="entry name" value="Lectin_C"/>
    <property type="match status" value="7"/>
</dbReference>
<dbReference type="Gene3D" id="3.10.100.10">
    <property type="entry name" value="Mannose-Binding Protein A, subunit A"/>
    <property type="match status" value="7"/>
</dbReference>